<dbReference type="PRINTS" id="PR00598">
    <property type="entry name" value="HTHMARR"/>
</dbReference>
<keyword evidence="3" id="KW-0804">Transcription</keyword>
<sequence length="147" mass="17339">MSIINIMNQIMHMEMNCASQSLKQYELKPWQAAMFFSLHQNSGMSQRELAKKMKLTPPTITSGIKKMEKQGLIERRPDEQDQRIMRLYLTEKAENCLEQVWGVINKMEEMLVSGFSIEEKILLRRFLLQMLDNLKQQAERTTDQKNN</sequence>
<accession>A0ABR7G8D8</accession>
<proteinExistence type="predicted"/>
<dbReference type="EMBL" id="JACOPE010000001">
    <property type="protein sequence ID" value="MBC5683684.1"/>
    <property type="molecule type" value="Genomic_DNA"/>
</dbReference>
<gene>
    <name evidence="5" type="ORF">H8S40_08915</name>
</gene>
<dbReference type="PANTHER" id="PTHR42756:SF1">
    <property type="entry name" value="TRANSCRIPTIONAL REPRESSOR OF EMRAB OPERON"/>
    <property type="match status" value="1"/>
</dbReference>
<dbReference type="PANTHER" id="PTHR42756">
    <property type="entry name" value="TRANSCRIPTIONAL REGULATOR, MARR"/>
    <property type="match status" value="1"/>
</dbReference>
<dbReference type="SMART" id="SM00347">
    <property type="entry name" value="HTH_MARR"/>
    <property type="match status" value="1"/>
</dbReference>
<name>A0ABR7G8D8_9FIRM</name>
<comment type="caution">
    <text evidence="5">The sequence shown here is derived from an EMBL/GenBank/DDBJ whole genome shotgun (WGS) entry which is preliminary data.</text>
</comment>
<dbReference type="PROSITE" id="PS01117">
    <property type="entry name" value="HTH_MARR_1"/>
    <property type="match status" value="1"/>
</dbReference>
<dbReference type="SUPFAM" id="SSF46785">
    <property type="entry name" value="Winged helix' DNA-binding domain"/>
    <property type="match status" value="1"/>
</dbReference>
<dbReference type="Proteomes" id="UP000631576">
    <property type="component" value="Unassembled WGS sequence"/>
</dbReference>
<evidence type="ECO:0000313" key="5">
    <source>
        <dbReference type="EMBL" id="MBC5683684.1"/>
    </source>
</evidence>
<keyword evidence="6" id="KW-1185">Reference proteome</keyword>
<dbReference type="InterPro" id="IPR036388">
    <property type="entry name" value="WH-like_DNA-bd_sf"/>
</dbReference>
<dbReference type="InterPro" id="IPR011991">
    <property type="entry name" value="ArsR-like_HTH"/>
</dbReference>
<organism evidence="5 6">
    <name type="scientific">Ruminococcus hominis</name>
    <dbReference type="NCBI Taxonomy" id="2763065"/>
    <lineage>
        <taxon>Bacteria</taxon>
        <taxon>Bacillati</taxon>
        <taxon>Bacillota</taxon>
        <taxon>Clostridia</taxon>
        <taxon>Eubacteriales</taxon>
        <taxon>Oscillospiraceae</taxon>
        <taxon>Ruminococcus</taxon>
    </lineage>
</organism>
<feature type="domain" description="HTH marR-type" evidence="4">
    <location>
        <begin position="1"/>
        <end position="132"/>
    </location>
</feature>
<dbReference type="Gene3D" id="1.10.10.10">
    <property type="entry name" value="Winged helix-like DNA-binding domain superfamily/Winged helix DNA-binding domain"/>
    <property type="match status" value="1"/>
</dbReference>
<dbReference type="InterPro" id="IPR000835">
    <property type="entry name" value="HTH_MarR-typ"/>
</dbReference>
<evidence type="ECO:0000256" key="1">
    <source>
        <dbReference type="ARBA" id="ARBA00023015"/>
    </source>
</evidence>
<dbReference type="Pfam" id="PF01047">
    <property type="entry name" value="MarR"/>
    <property type="match status" value="1"/>
</dbReference>
<dbReference type="CDD" id="cd00090">
    <property type="entry name" value="HTH_ARSR"/>
    <property type="match status" value="1"/>
</dbReference>
<keyword evidence="1" id="KW-0805">Transcription regulation</keyword>
<evidence type="ECO:0000259" key="4">
    <source>
        <dbReference type="PROSITE" id="PS50995"/>
    </source>
</evidence>
<protein>
    <submittedName>
        <fullName evidence="5">MarR family transcriptional regulator</fullName>
    </submittedName>
</protein>
<dbReference type="PROSITE" id="PS50995">
    <property type="entry name" value="HTH_MARR_2"/>
    <property type="match status" value="1"/>
</dbReference>
<dbReference type="InterPro" id="IPR036390">
    <property type="entry name" value="WH_DNA-bd_sf"/>
</dbReference>
<reference evidence="5 6" key="1">
    <citation type="submission" date="2020-08" db="EMBL/GenBank/DDBJ databases">
        <title>Genome public.</title>
        <authorList>
            <person name="Liu C."/>
            <person name="Sun Q."/>
        </authorList>
    </citation>
    <scope>NUCLEOTIDE SEQUENCE [LARGE SCALE GENOMIC DNA]</scope>
    <source>
        <strain evidence="5 6">NSJ-13</strain>
    </source>
</reference>
<evidence type="ECO:0000313" key="6">
    <source>
        <dbReference type="Proteomes" id="UP000631576"/>
    </source>
</evidence>
<keyword evidence="2" id="KW-0238">DNA-binding</keyword>
<evidence type="ECO:0000256" key="3">
    <source>
        <dbReference type="ARBA" id="ARBA00023163"/>
    </source>
</evidence>
<dbReference type="InterPro" id="IPR023187">
    <property type="entry name" value="Tscrpt_reg_MarR-type_CS"/>
</dbReference>
<evidence type="ECO:0000256" key="2">
    <source>
        <dbReference type="ARBA" id="ARBA00023125"/>
    </source>
</evidence>